<keyword evidence="1 2" id="KW-0732">Signal</keyword>
<proteinExistence type="predicted"/>
<dbReference type="InterPro" id="IPR001638">
    <property type="entry name" value="Solute-binding_3/MltF_N"/>
</dbReference>
<dbReference type="Gene3D" id="3.40.190.10">
    <property type="entry name" value="Periplasmic binding protein-like II"/>
    <property type="match status" value="2"/>
</dbReference>
<evidence type="ECO:0000256" key="1">
    <source>
        <dbReference type="ARBA" id="ARBA00022729"/>
    </source>
</evidence>
<accession>A0ABX7CBN4</accession>
<dbReference type="SMART" id="SM00062">
    <property type="entry name" value="PBPb"/>
    <property type="match status" value="1"/>
</dbReference>
<reference evidence="4 5" key="1">
    <citation type="submission" date="2021-01" db="EMBL/GenBank/DDBJ databases">
        <title>Genome seq and assembly of Devosia sp. LEGU1.</title>
        <authorList>
            <person name="Chhetri G."/>
        </authorList>
    </citation>
    <scope>NUCLEOTIDE SEQUENCE [LARGE SCALE GENOMIC DNA]</scope>
    <source>
        <strain evidence="4 5">LEGU1</strain>
    </source>
</reference>
<keyword evidence="5" id="KW-1185">Reference proteome</keyword>
<protein>
    <submittedName>
        <fullName evidence="4">Transporter substrate-binding domain-containing protein</fullName>
    </submittedName>
</protein>
<dbReference type="Proteomes" id="UP000595857">
    <property type="component" value="Chromosome"/>
</dbReference>
<feature type="domain" description="Solute-binding protein family 3/N-terminal" evidence="3">
    <location>
        <begin position="41"/>
        <end position="272"/>
    </location>
</feature>
<organism evidence="4 5">
    <name type="scientific">Devosia rhizoryzae</name>
    <dbReference type="NCBI Taxonomy" id="2774137"/>
    <lineage>
        <taxon>Bacteria</taxon>
        <taxon>Pseudomonadati</taxon>
        <taxon>Pseudomonadota</taxon>
        <taxon>Alphaproteobacteria</taxon>
        <taxon>Hyphomicrobiales</taxon>
        <taxon>Devosiaceae</taxon>
        <taxon>Devosia</taxon>
    </lineage>
</organism>
<dbReference type="PANTHER" id="PTHR35936">
    <property type="entry name" value="MEMBRANE-BOUND LYTIC MUREIN TRANSGLYCOSYLASE F"/>
    <property type="match status" value="1"/>
</dbReference>
<dbReference type="SUPFAM" id="SSF53850">
    <property type="entry name" value="Periplasmic binding protein-like II"/>
    <property type="match status" value="1"/>
</dbReference>
<evidence type="ECO:0000313" key="4">
    <source>
        <dbReference type="EMBL" id="QQR40015.1"/>
    </source>
</evidence>
<evidence type="ECO:0000259" key="3">
    <source>
        <dbReference type="SMART" id="SM00062"/>
    </source>
</evidence>
<sequence>MKQFFRRDDWPKAARSAATFALATAVSSSFWIAAQPSMAWELRACADPAGMPQTNRESEGYENKIIEILAEDIGAELTYQWWTLTTTVIPQQLREGNCDIVIGGPDGGNGVISTIAYYRSPYAFVYRADEDYEIATYDDPILKDLRLATTVEGTSSHLALSRRGLLDHITTSAQAAGTNSSDRFADLIASVARGDTDVAVPWGPVAGYYAAQQDPPLTVVPVPEFDIPFTPMYHSIVIALRPGDEELRDLLDDALARRWDDIYAVLEEYNVPTLPLPRPSVSIEEQQP</sequence>
<evidence type="ECO:0000313" key="5">
    <source>
        <dbReference type="Proteomes" id="UP000595857"/>
    </source>
</evidence>
<feature type="chain" id="PRO_5045580395" evidence="2">
    <location>
        <begin position="34"/>
        <end position="288"/>
    </location>
</feature>
<evidence type="ECO:0000256" key="2">
    <source>
        <dbReference type="SAM" id="SignalP"/>
    </source>
</evidence>
<dbReference type="RefSeq" id="WP_201634969.1">
    <property type="nucleotide sequence ID" value="NZ_CP068046.1"/>
</dbReference>
<name>A0ABX7CBN4_9HYPH</name>
<dbReference type="EMBL" id="CP068046">
    <property type="protein sequence ID" value="QQR40015.1"/>
    <property type="molecule type" value="Genomic_DNA"/>
</dbReference>
<gene>
    <name evidence="4" type="ORF">JI748_03075</name>
</gene>
<feature type="signal peptide" evidence="2">
    <location>
        <begin position="1"/>
        <end position="33"/>
    </location>
</feature>
<dbReference type="PANTHER" id="PTHR35936:SF17">
    <property type="entry name" value="ARGININE-BINDING EXTRACELLULAR PROTEIN ARTP"/>
    <property type="match status" value="1"/>
</dbReference>